<evidence type="ECO:0000313" key="2">
    <source>
        <dbReference type="Proteomes" id="UP000077051"/>
    </source>
</evidence>
<gene>
    <name evidence="1" type="ORF">MUCCIDRAFT_157595</name>
</gene>
<dbReference type="Proteomes" id="UP000077051">
    <property type="component" value="Unassembled WGS sequence"/>
</dbReference>
<protein>
    <submittedName>
        <fullName evidence="1">Uncharacterized protein</fullName>
    </submittedName>
</protein>
<proteinExistence type="predicted"/>
<name>A0A168GE63_MUCCL</name>
<accession>A0A168GE63</accession>
<dbReference type="AlphaFoldDB" id="A0A168GE63"/>
<keyword evidence="2" id="KW-1185">Reference proteome</keyword>
<sequence>MQTASQSMQYLSASCCCTFIANTPTSPATGTRNKSLRLIKSFDYSLLHFCVAIGTIDMCYNHSV</sequence>
<organism evidence="1 2">
    <name type="scientific">Mucor lusitanicus CBS 277.49</name>
    <dbReference type="NCBI Taxonomy" id="747725"/>
    <lineage>
        <taxon>Eukaryota</taxon>
        <taxon>Fungi</taxon>
        <taxon>Fungi incertae sedis</taxon>
        <taxon>Mucoromycota</taxon>
        <taxon>Mucoromycotina</taxon>
        <taxon>Mucoromycetes</taxon>
        <taxon>Mucorales</taxon>
        <taxon>Mucorineae</taxon>
        <taxon>Mucoraceae</taxon>
        <taxon>Mucor</taxon>
    </lineage>
</organism>
<dbReference type="VEuPathDB" id="FungiDB:MUCCIDRAFT_157595"/>
<reference evidence="1 2" key="1">
    <citation type="submission" date="2015-06" db="EMBL/GenBank/DDBJ databases">
        <title>Expansion of signal transduction pathways in fungi by whole-genome duplication.</title>
        <authorList>
            <consortium name="DOE Joint Genome Institute"/>
            <person name="Corrochano L.M."/>
            <person name="Kuo A."/>
            <person name="Marcet-Houben M."/>
            <person name="Polaino S."/>
            <person name="Salamov A."/>
            <person name="Villalobos J.M."/>
            <person name="Alvarez M.I."/>
            <person name="Avalos J."/>
            <person name="Benito E.P."/>
            <person name="Benoit I."/>
            <person name="Burger G."/>
            <person name="Camino L.P."/>
            <person name="Canovas D."/>
            <person name="Cerda-Olmedo E."/>
            <person name="Cheng J.-F."/>
            <person name="Dominguez A."/>
            <person name="Elias M."/>
            <person name="Eslava A.P."/>
            <person name="Glaser F."/>
            <person name="Grimwood J."/>
            <person name="Gutierrez G."/>
            <person name="Heitman J."/>
            <person name="Henrissat B."/>
            <person name="Iturriaga E.A."/>
            <person name="Lang B.F."/>
            <person name="Lavin J.L."/>
            <person name="Lee S."/>
            <person name="Li W."/>
            <person name="Lindquist E."/>
            <person name="Lopez-Garcia S."/>
            <person name="Luque E.M."/>
            <person name="Marcos A.T."/>
            <person name="Martin J."/>
            <person name="Mccluskey K."/>
            <person name="Medina H.R."/>
            <person name="Miralles-Duran A."/>
            <person name="Miyazaki A."/>
            <person name="Munoz-Torres E."/>
            <person name="Oguiza J.A."/>
            <person name="Ohm R."/>
            <person name="Olmedo M."/>
            <person name="Orejas M."/>
            <person name="Ortiz-Castellanos L."/>
            <person name="Pisabarro A.G."/>
            <person name="Rodriguez-Romero J."/>
            <person name="Ruiz-Herrera J."/>
            <person name="Ruiz-Vazquez R."/>
            <person name="Sanz C."/>
            <person name="Schackwitz W."/>
            <person name="Schmutz J."/>
            <person name="Shahriari M."/>
            <person name="Shelest E."/>
            <person name="Silva-Franco F."/>
            <person name="Soanes D."/>
            <person name="Syed K."/>
            <person name="Tagua V.G."/>
            <person name="Talbot N.J."/>
            <person name="Thon M."/>
            <person name="De Vries R.P."/>
            <person name="Wiebenga A."/>
            <person name="Yadav J.S."/>
            <person name="Braun E.L."/>
            <person name="Baker S."/>
            <person name="Garre V."/>
            <person name="Horwitz B."/>
            <person name="Torres-Martinez S."/>
            <person name="Idnurm A."/>
            <person name="Herrera-Estrella A."/>
            <person name="Gabaldon T."/>
            <person name="Grigoriev I.V."/>
        </authorList>
    </citation>
    <scope>NUCLEOTIDE SEQUENCE [LARGE SCALE GENOMIC DNA]</scope>
    <source>
        <strain evidence="1 2">CBS 277.49</strain>
    </source>
</reference>
<comment type="caution">
    <text evidence="1">The sequence shown here is derived from an EMBL/GenBank/DDBJ whole genome shotgun (WGS) entry which is preliminary data.</text>
</comment>
<evidence type="ECO:0000313" key="1">
    <source>
        <dbReference type="EMBL" id="OAC97602.1"/>
    </source>
</evidence>
<dbReference type="EMBL" id="AMYB01000014">
    <property type="protein sequence ID" value="OAC97602.1"/>
    <property type="molecule type" value="Genomic_DNA"/>
</dbReference>